<comment type="caution">
    <text evidence="2">The sequence shown here is derived from an EMBL/GenBank/DDBJ whole genome shotgun (WGS) entry which is preliminary data.</text>
</comment>
<evidence type="ECO:0000313" key="2">
    <source>
        <dbReference type="EMBL" id="GEU88295.1"/>
    </source>
</evidence>
<evidence type="ECO:0000256" key="1">
    <source>
        <dbReference type="SAM" id="MobiDB-lite"/>
    </source>
</evidence>
<feature type="compositionally biased region" description="Basic residues" evidence="1">
    <location>
        <begin position="55"/>
        <end position="68"/>
    </location>
</feature>
<dbReference type="AlphaFoldDB" id="A0A6L2NUL1"/>
<proteinExistence type="predicted"/>
<accession>A0A6L2NUL1</accession>
<feature type="compositionally biased region" description="Low complexity" evidence="1">
    <location>
        <begin position="74"/>
        <end position="83"/>
    </location>
</feature>
<protein>
    <submittedName>
        <fullName evidence="2">Uncharacterized protein</fullName>
    </submittedName>
</protein>
<sequence length="120" mass="13339">MTKIPLQVSAGTCDIFNKSADFDLDFDPLFLDFETGKPRGKVKRHSEQLSCYSGRPKRTQKIRGKRPRLPTPTPLDTESSDSPSPTPHQGVKNNLVNNYTLDPIPYINQLPPIEGGDSSN</sequence>
<dbReference type="EMBL" id="BKCJ010009718">
    <property type="protein sequence ID" value="GEU88295.1"/>
    <property type="molecule type" value="Genomic_DNA"/>
</dbReference>
<organism evidence="2">
    <name type="scientific">Tanacetum cinerariifolium</name>
    <name type="common">Dalmatian daisy</name>
    <name type="synonym">Chrysanthemum cinerariifolium</name>
    <dbReference type="NCBI Taxonomy" id="118510"/>
    <lineage>
        <taxon>Eukaryota</taxon>
        <taxon>Viridiplantae</taxon>
        <taxon>Streptophyta</taxon>
        <taxon>Embryophyta</taxon>
        <taxon>Tracheophyta</taxon>
        <taxon>Spermatophyta</taxon>
        <taxon>Magnoliopsida</taxon>
        <taxon>eudicotyledons</taxon>
        <taxon>Gunneridae</taxon>
        <taxon>Pentapetalae</taxon>
        <taxon>asterids</taxon>
        <taxon>campanulids</taxon>
        <taxon>Asterales</taxon>
        <taxon>Asteraceae</taxon>
        <taxon>Asteroideae</taxon>
        <taxon>Anthemideae</taxon>
        <taxon>Anthemidinae</taxon>
        <taxon>Tanacetum</taxon>
    </lineage>
</organism>
<gene>
    <name evidence="2" type="ORF">Tci_060273</name>
</gene>
<feature type="region of interest" description="Disordered" evidence="1">
    <location>
        <begin position="35"/>
        <end position="97"/>
    </location>
</feature>
<name>A0A6L2NUL1_TANCI</name>
<reference evidence="2" key="1">
    <citation type="journal article" date="2019" name="Sci. Rep.">
        <title>Draft genome of Tanacetum cinerariifolium, the natural source of mosquito coil.</title>
        <authorList>
            <person name="Yamashiro T."/>
            <person name="Shiraishi A."/>
            <person name="Satake H."/>
            <person name="Nakayama K."/>
        </authorList>
    </citation>
    <scope>NUCLEOTIDE SEQUENCE</scope>
</reference>